<evidence type="ECO:0000256" key="5">
    <source>
        <dbReference type="ARBA" id="ARBA00022989"/>
    </source>
</evidence>
<evidence type="ECO:0000256" key="8">
    <source>
        <dbReference type="RuleBase" id="RU363032"/>
    </source>
</evidence>
<dbReference type="AlphaFoldDB" id="A0A4Z0W9Z5"/>
<dbReference type="InterPro" id="IPR035906">
    <property type="entry name" value="MetI-like_sf"/>
</dbReference>
<dbReference type="InterPro" id="IPR000515">
    <property type="entry name" value="MetI-like"/>
</dbReference>
<evidence type="ECO:0000259" key="9">
    <source>
        <dbReference type="PROSITE" id="PS50928"/>
    </source>
</evidence>
<evidence type="ECO:0000256" key="3">
    <source>
        <dbReference type="ARBA" id="ARBA00022475"/>
    </source>
</evidence>
<evidence type="ECO:0000256" key="7">
    <source>
        <dbReference type="ARBA" id="ARBA00024202"/>
    </source>
</evidence>
<keyword evidence="6 8" id="KW-0472">Membrane</keyword>
<dbReference type="CDD" id="cd06261">
    <property type="entry name" value="TM_PBP2"/>
    <property type="match status" value="1"/>
</dbReference>
<dbReference type="SUPFAM" id="SSF161098">
    <property type="entry name" value="MetI-like"/>
    <property type="match status" value="1"/>
</dbReference>
<evidence type="ECO:0000313" key="11">
    <source>
        <dbReference type="Proteomes" id="UP000297475"/>
    </source>
</evidence>
<dbReference type="RefSeq" id="WP_135484895.1">
    <property type="nucleotide sequence ID" value="NZ_SRMF01000014.1"/>
</dbReference>
<feature type="transmembrane region" description="Helical" evidence="8">
    <location>
        <begin position="134"/>
        <end position="157"/>
    </location>
</feature>
<dbReference type="Pfam" id="PF19300">
    <property type="entry name" value="BPD_transp_1_N"/>
    <property type="match status" value="1"/>
</dbReference>
<keyword evidence="2 8" id="KW-0813">Transport</keyword>
<evidence type="ECO:0000256" key="4">
    <source>
        <dbReference type="ARBA" id="ARBA00022692"/>
    </source>
</evidence>
<feature type="transmembrane region" description="Helical" evidence="8">
    <location>
        <begin position="273"/>
        <end position="292"/>
    </location>
</feature>
<keyword evidence="11" id="KW-1185">Reference proteome</keyword>
<dbReference type="PANTHER" id="PTHR43163:SF6">
    <property type="entry name" value="DIPEPTIDE TRANSPORT SYSTEM PERMEASE PROTEIN DPPB-RELATED"/>
    <property type="match status" value="1"/>
</dbReference>
<keyword evidence="3" id="KW-1003">Cell membrane</keyword>
<dbReference type="EMBL" id="SRMF01000014">
    <property type="protein sequence ID" value="TGG90337.1"/>
    <property type="molecule type" value="Genomic_DNA"/>
</dbReference>
<reference evidence="10 11" key="1">
    <citation type="submission" date="2019-04" db="EMBL/GenBank/DDBJ databases">
        <title>Natronospirillum operosus gen. nov., sp. nov., a haloalkaliphilic satellite isolated from decaying biomass of laboratory culture of cyanobacterium Geitlerinema sp. and proposal of Natronospirillaceae fam. nov. and Saccharospirillaceae fam. nov.</title>
        <authorList>
            <person name="Kevbrin V."/>
            <person name="Boltyanskaya Y."/>
            <person name="Koziaeva V."/>
            <person name="Grouzdev D.S."/>
            <person name="Park M."/>
            <person name="Cho J."/>
        </authorList>
    </citation>
    <scope>NUCLEOTIDE SEQUENCE [LARGE SCALE GENOMIC DNA]</scope>
    <source>
        <strain evidence="10 11">G-116</strain>
    </source>
</reference>
<feature type="transmembrane region" description="Helical" evidence="8">
    <location>
        <begin position="169"/>
        <end position="189"/>
    </location>
</feature>
<feature type="domain" description="ABC transmembrane type-1" evidence="9">
    <location>
        <begin position="95"/>
        <end position="292"/>
    </location>
</feature>
<feature type="transmembrane region" description="Helical" evidence="8">
    <location>
        <begin position="12"/>
        <end position="30"/>
    </location>
</feature>
<comment type="subcellular location">
    <subcellularLocation>
        <location evidence="1 8">Cell membrane</location>
        <topology evidence="1 8">Multi-pass membrane protein</topology>
    </subcellularLocation>
</comment>
<accession>A0A4Z0W9Z5</accession>
<dbReference type="GO" id="GO:0005886">
    <property type="term" value="C:plasma membrane"/>
    <property type="evidence" value="ECO:0007669"/>
    <property type="project" value="UniProtKB-SubCell"/>
</dbReference>
<evidence type="ECO:0000256" key="6">
    <source>
        <dbReference type="ARBA" id="ARBA00023136"/>
    </source>
</evidence>
<evidence type="ECO:0000256" key="2">
    <source>
        <dbReference type="ARBA" id="ARBA00022448"/>
    </source>
</evidence>
<keyword evidence="5 8" id="KW-1133">Transmembrane helix</keyword>
<keyword evidence="4 8" id="KW-0812">Transmembrane</keyword>
<evidence type="ECO:0000256" key="1">
    <source>
        <dbReference type="ARBA" id="ARBA00004651"/>
    </source>
</evidence>
<dbReference type="PANTHER" id="PTHR43163">
    <property type="entry name" value="DIPEPTIDE TRANSPORT SYSTEM PERMEASE PROTEIN DPPB-RELATED"/>
    <property type="match status" value="1"/>
</dbReference>
<organism evidence="10 11">
    <name type="scientific">Natronospirillum operosum</name>
    <dbReference type="NCBI Taxonomy" id="2759953"/>
    <lineage>
        <taxon>Bacteria</taxon>
        <taxon>Pseudomonadati</taxon>
        <taxon>Pseudomonadota</taxon>
        <taxon>Gammaproteobacteria</taxon>
        <taxon>Oceanospirillales</taxon>
        <taxon>Natronospirillaceae</taxon>
        <taxon>Natronospirillum</taxon>
    </lineage>
</organism>
<gene>
    <name evidence="10" type="ORF">E4656_18920</name>
</gene>
<evidence type="ECO:0000313" key="10">
    <source>
        <dbReference type="EMBL" id="TGG90337.1"/>
    </source>
</evidence>
<dbReference type="OrthoDB" id="9773221at2"/>
<dbReference type="Gene3D" id="1.10.3720.10">
    <property type="entry name" value="MetI-like"/>
    <property type="match status" value="1"/>
</dbReference>
<dbReference type="PROSITE" id="PS50928">
    <property type="entry name" value="ABC_TM1"/>
    <property type="match status" value="1"/>
</dbReference>
<dbReference type="GO" id="GO:0055085">
    <property type="term" value="P:transmembrane transport"/>
    <property type="evidence" value="ECO:0007669"/>
    <property type="project" value="InterPro"/>
</dbReference>
<feature type="transmembrane region" description="Helical" evidence="8">
    <location>
        <begin position="101"/>
        <end position="122"/>
    </location>
</feature>
<dbReference type="Proteomes" id="UP000297475">
    <property type="component" value="Unassembled WGS sequence"/>
</dbReference>
<comment type="similarity">
    <text evidence="7">Belongs to the binding-protein-dependent transport system permease family. OppBC subfamily.</text>
</comment>
<dbReference type="Pfam" id="PF00528">
    <property type="entry name" value="BPD_transp_1"/>
    <property type="match status" value="1"/>
</dbReference>
<comment type="caution">
    <text evidence="10">The sequence shown here is derived from an EMBL/GenBank/DDBJ whole genome shotgun (WGS) entry which is preliminary data.</text>
</comment>
<feature type="transmembrane region" description="Helical" evidence="8">
    <location>
        <begin position="229"/>
        <end position="253"/>
    </location>
</feature>
<protein>
    <submittedName>
        <fullName evidence="10">ABC transporter permease</fullName>
    </submittedName>
</protein>
<proteinExistence type="inferred from homology"/>
<dbReference type="InterPro" id="IPR045621">
    <property type="entry name" value="BPD_transp_1_N"/>
</dbReference>
<name>A0A4Z0W9Z5_9GAMM</name>
<sequence length="306" mass="34193">MFKFIVRRFLQTIPVVIGVTLLVFSLMHFIPGDPAQIMAGETAPPEQVERMRERLGLNDPVYVQYGRYVTNLLQGDMGQSIRSSRNVLDEIRPRFWITVKLALYSTILSVFIGLIAGVFSAVRRYGLADTTIMIIALFGLSMPNFWLGLMLIQFFSIELSLLPPSGWGTWQQTILPVITLGTAGAAIIARVTRASMLEVINQDYVRTARAKGLSERVVIYKHALKNAMIPVITVVGLELGVLLSGTVLTETVFSINGMGRLVIHAISSRDFPVVQGVVLIFALMFVLVNFLVDVSYRYFNKRVDYN</sequence>